<feature type="compositionally biased region" description="Polar residues" evidence="2">
    <location>
        <begin position="97"/>
        <end position="109"/>
    </location>
</feature>
<feature type="region of interest" description="Disordered" evidence="2">
    <location>
        <begin position="770"/>
        <end position="791"/>
    </location>
</feature>
<sequence length="997" mass="112195">MSSSRWRSEPQLQNSQSWNRRNVETKTNINQILGASPLREDDKSYLKPTNAAHDDASTILAPSRHGSLDKADIHHQHHNNQYPSMGSQQFKGKIKPKTSSGTMKSSDTLQDSKTRYSKSIEKLYEVRERARQQTKDAIWESDLRLGARVVRSETDLVNEKFEAEFPRTSLYIRDLQLNGLSFLKSKLDVGFSKFSTKLVHKFAKNSGDVFPMVAEYLQDYTSSIKAYLQSDFFRKREILIDRFAMDFGTLEEENALLKDVLAHGEAAGKPIEVLIKQAVGGVRQARSGPLNTASKSTSAPEEPVSVQIAVAAEVGPPKPKKRGVKFAAEDSFEDDAKTKPQPMPTTNSSVQTEYFGVEVQVQSEAPVVADVGIQVEVPNKEIARLKEALDNLNKLHAKTVSRHEEDVASLQSNSKRIEESFTHSLEHRRCRILGLEADLADSQQQLREQHLSFESRLSESRQVWEEERKMYLETQSAFATEKENMRAQGGEELIAAMENVEELQARIATMESPSRSPSVPASVEQPNQHDATRHPITEGNQPNHTQTVCVESNTVQLDMTTRKSAFDQPTRKTKVAPRSSKAVPTSNNQATPENVTVTATDTRIGSNSPTLIPKDFVIIPQLDAKVQEERSLREAAEQRIAHLEMEIERLTFESQKSITEHFEQSQTFKAQYQGVLELLNVEKQEWNAERSEMQYSLNQYQTYVKELEDQVRALIQGDGDKEPEFSLSDEYDQYLRDKTSSNTLKIGLFEQENNRLRNLRLQRTNMVAANTSDDDLTTAPTSRSQSAKSRTNGLLAAGVEEYKRQRVLTKTQQLELDARYVAANERAPAFAELAPPPIQHSQTRRIGEPVVLLLPSHHLPIDSTSFPYEELRKYAIPRAAEKQHLAVRSAIDDEFRRIRPGTGGTTRSSVRWADTSNDDDNESSWSKSRPVSASTFGPSSSRAASATPYRDPSMYRESSRNKVLLTDVMNNGNGTLLLSRRAQSAGTNRNTSRKAWS</sequence>
<evidence type="ECO:0000313" key="4">
    <source>
        <dbReference type="Proteomes" id="UP000319731"/>
    </source>
</evidence>
<evidence type="ECO:0000313" key="3">
    <source>
        <dbReference type="EMBL" id="TPX33597.1"/>
    </source>
</evidence>
<dbReference type="OrthoDB" id="2138102at2759"/>
<feature type="coiled-coil region" evidence="1">
    <location>
        <begin position="382"/>
        <end position="420"/>
    </location>
</feature>
<proteinExistence type="predicted"/>
<dbReference type="Proteomes" id="UP000319731">
    <property type="component" value="Unassembled WGS sequence"/>
</dbReference>
<feature type="region of interest" description="Disordered" evidence="2">
    <location>
        <begin position="1"/>
        <end position="23"/>
    </location>
</feature>
<feature type="compositionally biased region" description="Low complexity" evidence="2">
    <location>
        <begin position="512"/>
        <end position="523"/>
    </location>
</feature>
<accession>A0A507BXT3</accession>
<reference evidence="3 4" key="1">
    <citation type="journal article" date="2019" name="Sci. Rep.">
        <title>Comparative genomics of chytrid fungi reveal insights into the obligate biotrophic and pathogenic lifestyle of Synchytrium endobioticum.</title>
        <authorList>
            <person name="van de Vossenberg B.T.L.H."/>
            <person name="Warris S."/>
            <person name="Nguyen H.D.T."/>
            <person name="van Gent-Pelzer M.P.E."/>
            <person name="Joly D.L."/>
            <person name="van de Geest H.C."/>
            <person name="Bonants P.J.M."/>
            <person name="Smith D.S."/>
            <person name="Levesque C.A."/>
            <person name="van der Lee T.A.J."/>
        </authorList>
    </citation>
    <scope>NUCLEOTIDE SEQUENCE [LARGE SCALE GENOMIC DNA]</scope>
    <source>
        <strain evidence="3 4">JEL517</strain>
    </source>
</reference>
<feature type="region of interest" description="Disordered" evidence="2">
    <location>
        <begin position="318"/>
        <end position="348"/>
    </location>
</feature>
<feature type="region of interest" description="Disordered" evidence="2">
    <location>
        <begin position="565"/>
        <end position="593"/>
    </location>
</feature>
<gene>
    <name evidence="3" type="ORF">SmJEL517_g03521</name>
</gene>
<dbReference type="AlphaFoldDB" id="A0A507BXT3"/>
<feature type="region of interest" description="Disordered" evidence="2">
    <location>
        <begin position="897"/>
        <end position="957"/>
    </location>
</feature>
<keyword evidence="4" id="KW-1185">Reference proteome</keyword>
<feature type="compositionally biased region" description="Polar residues" evidence="2">
    <location>
        <begin position="582"/>
        <end position="593"/>
    </location>
</feature>
<comment type="caution">
    <text evidence="3">The sequence shown here is derived from an EMBL/GenBank/DDBJ whole genome shotgun (WGS) entry which is preliminary data.</text>
</comment>
<dbReference type="EMBL" id="QEAO01000019">
    <property type="protein sequence ID" value="TPX33597.1"/>
    <property type="molecule type" value="Genomic_DNA"/>
</dbReference>
<organism evidence="3 4">
    <name type="scientific">Synchytrium microbalum</name>
    <dbReference type="NCBI Taxonomy" id="1806994"/>
    <lineage>
        <taxon>Eukaryota</taxon>
        <taxon>Fungi</taxon>
        <taxon>Fungi incertae sedis</taxon>
        <taxon>Chytridiomycota</taxon>
        <taxon>Chytridiomycota incertae sedis</taxon>
        <taxon>Chytridiomycetes</taxon>
        <taxon>Synchytriales</taxon>
        <taxon>Synchytriaceae</taxon>
        <taxon>Synchytrium</taxon>
    </lineage>
</organism>
<dbReference type="GeneID" id="42004746"/>
<feature type="region of interest" description="Disordered" evidence="2">
    <location>
        <begin position="510"/>
        <end position="544"/>
    </location>
</feature>
<keyword evidence="1" id="KW-0175">Coiled coil</keyword>
<evidence type="ECO:0000256" key="1">
    <source>
        <dbReference type="SAM" id="Coils"/>
    </source>
</evidence>
<feature type="compositionally biased region" description="Polar residues" evidence="2">
    <location>
        <begin position="778"/>
        <end position="791"/>
    </location>
</feature>
<protein>
    <submittedName>
        <fullName evidence="3">Uncharacterized protein</fullName>
    </submittedName>
</protein>
<evidence type="ECO:0000256" key="2">
    <source>
        <dbReference type="SAM" id="MobiDB-lite"/>
    </source>
</evidence>
<feature type="compositionally biased region" description="Polar residues" evidence="2">
    <location>
        <begin position="923"/>
        <end position="944"/>
    </location>
</feature>
<name>A0A507BXT3_9FUNG</name>
<feature type="coiled-coil region" evidence="1">
    <location>
        <begin position="619"/>
        <end position="689"/>
    </location>
</feature>
<feature type="region of interest" description="Disordered" evidence="2">
    <location>
        <begin position="977"/>
        <end position="997"/>
    </location>
</feature>
<feature type="compositionally biased region" description="Polar residues" evidence="2">
    <location>
        <begin position="79"/>
        <end position="90"/>
    </location>
</feature>
<dbReference type="RefSeq" id="XP_031024539.1">
    <property type="nucleotide sequence ID" value="XM_031169449.1"/>
</dbReference>
<feature type="region of interest" description="Disordered" evidence="2">
    <location>
        <begin position="77"/>
        <end position="112"/>
    </location>
</feature>